<evidence type="ECO:0000256" key="5">
    <source>
        <dbReference type="ARBA" id="ARBA00022737"/>
    </source>
</evidence>
<keyword evidence="3 8" id="KW-0768">Sushi</keyword>
<dbReference type="GO" id="GO:0006956">
    <property type="term" value="P:complement activation"/>
    <property type="evidence" value="ECO:0007669"/>
    <property type="project" value="TreeGrafter"/>
</dbReference>
<dbReference type="Proteomes" id="UP000233220">
    <property type="component" value="Unplaced"/>
</dbReference>
<evidence type="ECO:0000259" key="10">
    <source>
        <dbReference type="PROSITE" id="PS50923"/>
    </source>
</evidence>
<feature type="chain" id="PRO_5014427303" evidence="9">
    <location>
        <begin position="19"/>
        <end position="330"/>
    </location>
</feature>
<evidence type="ECO:0000256" key="8">
    <source>
        <dbReference type="PROSITE-ProRule" id="PRU00302"/>
    </source>
</evidence>
<dbReference type="PANTHER" id="PTHR45785:SF12">
    <property type="entry name" value="COMPLEMENT FACTOR H-RELATED PROTEIN 1-RELATED"/>
    <property type="match status" value="1"/>
</dbReference>
<dbReference type="Ensembl" id="ENSSBOT00000016311.1">
    <property type="protein sequence ID" value="ENSSBOP00000002941.1"/>
    <property type="gene ID" value="ENSSBOG00000014833.1"/>
</dbReference>
<feature type="signal peptide" evidence="9">
    <location>
        <begin position="1"/>
        <end position="18"/>
    </location>
</feature>
<feature type="disulfide bond" evidence="8">
    <location>
        <begin position="147"/>
        <end position="190"/>
    </location>
</feature>
<feature type="disulfide bond" evidence="8">
    <location>
        <begin position="208"/>
        <end position="251"/>
    </location>
</feature>
<reference evidence="11" key="2">
    <citation type="submission" date="2025-09" db="UniProtKB">
        <authorList>
            <consortium name="Ensembl"/>
        </authorList>
    </citation>
    <scope>IDENTIFICATION</scope>
</reference>
<dbReference type="Gene3D" id="2.10.70.10">
    <property type="entry name" value="Complement Module, domain 1"/>
    <property type="match status" value="5"/>
</dbReference>
<keyword evidence="7" id="KW-0325">Glycoprotein</keyword>
<evidence type="ECO:0000256" key="7">
    <source>
        <dbReference type="ARBA" id="ARBA00023180"/>
    </source>
</evidence>
<dbReference type="SMART" id="SM00032">
    <property type="entry name" value="CCP"/>
    <property type="match status" value="5"/>
</dbReference>
<feature type="domain" description="Sushi" evidence="10">
    <location>
        <begin position="206"/>
        <end position="264"/>
    </location>
</feature>
<organism evidence="11 12">
    <name type="scientific">Saimiri boliviensis boliviensis</name>
    <name type="common">Bolivian squirrel monkey</name>
    <dbReference type="NCBI Taxonomy" id="39432"/>
    <lineage>
        <taxon>Eukaryota</taxon>
        <taxon>Metazoa</taxon>
        <taxon>Chordata</taxon>
        <taxon>Craniata</taxon>
        <taxon>Vertebrata</taxon>
        <taxon>Euteleostomi</taxon>
        <taxon>Mammalia</taxon>
        <taxon>Eutheria</taxon>
        <taxon>Euarchontoglires</taxon>
        <taxon>Primates</taxon>
        <taxon>Haplorrhini</taxon>
        <taxon>Platyrrhini</taxon>
        <taxon>Cebidae</taxon>
        <taxon>Saimiriinae</taxon>
        <taxon>Saimiri</taxon>
    </lineage>
</organism>
<keyword evidence="4 9" id="KW-0732">Signal</keyword>
<evidence type="ECO:0000313" key="12">
    <source>
        <dbReference type="Proteomes" id="UP000233220"/>
    </source>
</evidence>
<dbReference type="InterPro" id="IPR000436">
    <property type="entry name" value="Sushi_SCR_CCP_dom"/>
</dbReference>
<accession>A0A2K6S6C6</accession>
<dbReference type="STRING" id="39432.ENSSBOP00000002941"/>
<evidence type="ECO:0000313" key="11">
    <source>
        <dbReference type="Ensembl" id="ENSSBOP00000002941.1"/>
    </source>
</evidence>
<name>A0A2K6S6C6_SAIBB</name>
<dbReference type="Pfam" id="PF00084">
    <property type="entry name" value="Sushi"/>
    <property type="match status" value="4"/>
</dbReference>
<keyword evidence="6 8" id="KW-1015">Disulfide bond</keyword>
<dbReference type="InterPro" id="IPR035976">
    <property type="entry name" value="Sushi/SCR/CCP_sf"/>
</dbReference>
<dbReference type="GO" id="GO:0001851">
    <property type="term" value="F:complement component C3b binding"/>
    <property type="evidence" value="ECO:0007669"/>
    <property type="project" value="TreeGrafter"/>
</dbReference>
<dbReference type="FunFam" id="2.10.70.10:FF:000026">
    <property type="entry name" value="Complement inhibitory factor H"/>
    <property type="match status" value="2"/>
</dbReference>
<dbReference type="FunFam" id="2.10.70.10:FF:000054">
    <property type="entry name" value="Complement inhibitory factor H"/>
    <property type="match status" value="1"/>
</dbReference>
<dbReference type="InterPro" id="IPR051503">
    <property type="entry name" value="ComplSys_Reg/VirEntry_Med"/>
</dbReference>
<keyword evidence="5" id="KW-0677">Repeat</keyword>
<dbReference type="AlphaFoldDB" id="A0A2K6S6C6"/>
<reference evidence="11" key="1">
    <citation type="submission" date="2025-08" db="UniProtKB">
        <authorList>
            <consortium name="Ensembl"/>
        </authorList>
    </citation>
    <scope>IDENTIFICATION</scope>
</reference>
<dbReference type="CDD" id="cd00033">
    <property type="entry name" value="CCP"/>
    <property type="match status" value="3"/>
</dbReference>
<evidence type="ECO:0000256" key="2">
    <source>
        <dbReference type="ARBA" id="ARBA00022525"/>
    </source>
</evidence>
<proteinExistence type="predicted"/>
<evidence type="ECO:0000256" key="9">
    <source>
        <dbReference type="SAM" id="SignalP"/>
    </source>
</evidence>
<evidence type="ECO:0000256" key="1">
    <source>
        <dbReference type="ARBA" id="ARBA00004613"/>
    </source>
</evidence>
<dbReference type="FunFam" id="2.10.70.10:FF:000060">
    <property type="entry name" value="Complement inhibitory factor H"/>
    <property type="match status" value="1"/>
</dbReference>
<feature type="domain" description="Sushi" evidence="10">
    <location>
        <begin position="85"/>
        <end position="142"/>
    </location>
</feature>
<keyword evidence="2" id="KW-0964">Secreted</keyword>
<evidence type="ECO:0000256" key="4">
    <source>
        <dbReference type="ARBA" id="ARBA00022729"/>
    </source>
</evidence>
<comment type="subcellular location">
    <subcellularLocation>
        <location evidence="1">Secreted</location>
    </subcellularLocation>
</comment>
<comment type="caution">
    <text evidence="8">Lacks conserved residue(s) required for the propagation of feature annotation.</text>
</comment>
<dbReference type="PANTHER" id="PTHR45785">
    <property type="entry name" value="COMPLEMENT FACTOR H-RELATED"/>
    <property type="match status" value="1"/>
</dbReference>
<dbReference type="PROSITE" id="PS50923">
    <property type="entry name" value="SUSHI"/>
    <property type="match status" value="3"/>
</dbReference>
<gene>
    <name evidence="11" type="primary">CFHR1</name>
</gene>
<evidence type="ECO:0000256" key="6">
    <source>
        <dbReference type="ARBA" id="ARBA00023157"/>
    </source>
</evidence>
<protein>
    <submittedName>
        <fullName evidence="11">Complement factor H related 1</fullName>
    </submittedName>
</protein>
<keyword evidence="12" id="KW-1185">Reference proteome</keyword>
<dbReference type="OMA" id="SCDHSFA"/>
<feature type="domain" description="Sushi" evidence="10">
    <location>
        <begin position="145"/>
        <end position="203"/>
    </location>
</feature>
<dbReference type="GO" id="GO:0005615">
    <property type="term" value="C:extracellular space"/>
    <property type="evidence" value="ECO:0007669"/>
    <property type="project" value="TreeGrafter"/>
</dbReference>
<sequence length="330" mass="37399">MSLLFGITLISWASTVGGDATLCDFPKINHGILYDEDNYKPFSQVPIGEVFYYSCDYNFMSPSKSFWTRITCTEEGWSPTPKCLRICFFPFVENGHSDSSGRTHLEGDTVQIVCNAGYSLKKNKTNISCVEGGWSTPPKCTSTNSSCVNPPRVQNAYMRQRQKYRYLSGDKVYYECRRPYEMFGDAEVMCVNGNWTEAPQCKDSTGECGPPPPTVNGETTSFPLSVYAPGSSVEYQCQNLYELEGNKRITCRNGQWSEPPKCLHPCVISQEVMRKYNLTFKWTAEAKLYVRSGEPVEFICKHGYHPSPGSQYFRRTCQDGKLEYPICVKN</sequence>
<dbReference type="GeneTree" id="ENSGT00940000163634"/>
<dbReference type="SUPFAM" id="SSF57535">
    <property type="entry name" value="Complement control module/SCR domain"/>
    <property type="match status" value="5"/>
</dbReference>
<evidence type="ECO:0000256" key="3">
    <source>
        <dbReference type="ARBA" id="ARBA00022659"/>
    </source>
</evidence>